<gene>
    <name evidence="1" type="ORF">TCMB3V08_LOCUS8051</name>
</gene>
<protein>
    <submittedName>
        <fullName evidence="1">(California timema) hypothetical protein</fullName>
    </submittedName>
</protein>
<dbReference type="AlphaFoldDB" id="A0A7R9JAN1"/>
<evidence type="ECO:0000313" key="1">
    <source>
        <dbReference type="EMBL" id="CAD7575460.1"/>
    </source>
</evidence>
<proteinExistence type="predicted"/>
<sequence>MGGLDPVGGAAGAGPGIIVDHQGYADISCRRNEMVSSLVLMVSPRSSSGQTEIDCYSFRDRKAEAAGRSLVYYSLGYRNRTSKRVTQDKVGKVIKWWGYFLSSSRGLGTTSSTLVGAIDVPKPCSDKRDVTTGLGGSHQPPIE</sequence>
<dbReference type="EMBL" id="OE183223">
    <property type="protein sequence ID" value="CAD7575460.1"/>
    <property type="molecule type" value="Genomic_DNA"/>
</dbReference>
<organism evidence="1">
    <name type="scientific">Timema californicum</name>
    <name type="common">California timema</name>
    <name type="synonym">Walking stick</name>
    <dbReference type="NCBI Taxonomy" id="61474"/>
    <lineage>
        <taxon>Eukaryota</taxon>
        <taxon>Metazoa</taxon>
        <taxon>Ecdysozoa</taxon>
        <taxon>Arthropoda</taxon>
        <taxon>Hexapoda</taxon>
        <taxon>Insecta</taxon>
        <taxon>Pterygota</taxon>
        <taxon>Neoptera</taxon>
        <taxon>Polyneoptera</taxon>
        <taxon>Phasmatodea</taxon>
        <taxon>Timematodea</taxon>
        <taxon>Timematoidea</taxon>
        <taxon>Timematidae</taxon>
        <taxon>Timema</taxon>
    </lineage>
</organism>
<reference evidence="1" key="1">
    <citation type="submission" date="2020-11" db="EMBL/GenBank/DDBJ databases">
        <authorList>
            <person name="Tran Van P."/>
        </authorList>
    </citation>
    <scope>NUCLEOTIDE SEQUENCE</scope>
</reference>
<name>A0A7R9JAN1_TIMCA</name>
<accession>A0A7R9JAN1</accession>